<dbReference type="AlphaFoldDB" id="X1KDR2"/>
<protein>
    <submittedName>
        <fullName evidence="2">Uncharacterized protein</fullName>
    </submittedName>
</protein>
<gene>
    <name evidence="2" type="ORF">S03H2_60255</name>
</gene>
<organism evidence="2">
    <name type="scientific">marine sediment metagenome</name>
    <dbReference type="NCBI Taxonomy" id="412755"/>
    <lineage>
        <taxon>unclassified sequences</taxon>
        <taxon>metagenomes</taxon>
        <taxon>ecological metagenomes</taxon>
    </lineage>
</organism>
<accession>X1KDR2</accession>
<evidence type="ECO:0000313" key="2">
    <source>
        <dbReference type="EMBL" id="GAH88314.1"/>
    </source>
</evidence>
<sequence>MKKTKAQATFEYAIILAIVVTALTAMQVYFKRGIQAGIK</sequence>
<keyword evidence="1" id="KW-0472">Membrane</keyword>
<keyword evidence="1" id="KW-0812">Transmembrane</keyword>
<feature type="non-terminal residue" evidence="2">
    <location>
        <position position="39"/>
    </location>
</feature>
<proteinExistence type="predicted"/>
<evidence type="ECO:0000256" key="1">
    <source>
        <dbReference type="SAM" id="Phobius"/>
    </source>
</evidence>
<dbReference type="EMBL" id="BARU01038812">
    <property type="protein sequence ID" value="GAH88314.1"/>
    <property type="molecule type" value="Genomic_DNA"/>
</dbReference>
<keyword evidence="1" id="KW-1133">Transmembrane helix</keyword>
<feature type="transmembrane region" description="Helical" evidence="1">
    <location>
        <begin position="12"/>
        <end position="30"/>
    </location>
</feature>
<name>X1KDR2_9ZZZZ</name>
<reference evidence="2" key="1">
    <citation type="journal article" date="2014" name="Front. Microbiol.">
        <title>High frequency of phylogenetically diverse reductive dehalogenase-homologous genes in deep subseafloor sedimentary metagenomes.</title>
        <authorList>
            <person name="Kawai M."/>
            <person name="Futagami T."/>
            <person name="Toyoda A."/>
            <person name="Takaki Y."/>
            <person name="Nishi S."/>
            <person name="Hori S."/>
            <person name="Arai W."/>
            <person name="Tsubouchi T."/>
            <person name="Morono Y."/>
            <person name="Uchiyama I."/>
            <person name="Ito T."/>
            <person name="Fujiyama A."/>
            <person name="Inagaki F."/>
            <person name="Takami H."/>
        </authorList>
    </citation>
    <scope>NUCLEOTIDE SEQUENCE</scope>
    <source>
        <strain evidence="2">Expedition CK06-06</strain>
    </source>
</reference>
<comment type="caution">
    <text evidence="2">The sequence shown here is derived from an EMBL/GenBank/DDBJ whole genome shotgun (WGS) entry which is preliminary data.</text>
</comment>